<evidence type="ECO:0000259" key="8">
    <source>
        <dbReference type="Pfam" id="PF20684"/>
    </source>
</evidence>
<protein>
    <recommendedName>
        <fullName evidence="8">Rhodopsin domain-containing protein</fullName>
    </recommendedName>
</protein>
<evidence type="ECO:0000256" key="3">
    <source>
        <dbReference type="ARBA" id="ARBA00022989"/>
    </source>
</evidence>
<feature type="transmembrane region" description="Helical" evidence="7">
    <location>
        <begin position="229"/>
        <end position="254"/>
    </location>
</feature>
<dbReference type="GO" id="GO:0016020">
    <property type="term" value="C:membrane"/>
    <property type="evidence" value="ECO:0007669"/>
    <property type="project" value="UniProtKB-SubCell"/>
</dbReference>
<keyword evidence="2 7" id="KW-0812">Transmembrane</keyword>
<comment type="caution">
    <text evidence="9">The sequence shown here is derived from an EMBL/GenBank/DDBJ whole genome shotgun (WGS) entry which is preliminary data.</text>
</comment>
<feature type="transmembrane region" description="Helical" evidence="7">
    <location>
        <begin position="266"/>
        <end position="286"/>
    </location>
</feature>
<feature type="transmembrane region" description="Helical" evidence="7">
    <location>
        <begin position="31"/>
        <end position="52"/>
    </location>
</feature>
<dbReference type="PANTHER" id="PTHR33048">
    <property type="entry name" value="PTH11-LIKE INTEGRAL MEMBRANE PROTEIN (AFU_ORTHOLOGUE AFUA_5G11245)"/>
    <property type="match status" value="1"/>
</dbReference>
<reference evidence="9" key="1">
    <citation type="submission" date="2023-03" db="EMBL/GenBank/DDBJ databases">
        <title>Complete genome of Cladonia borealis.</title>
        <authorList>
            <person name="Park H."/>
        </authorList>
    </citation>
    <scope>NUCLEOTIDE SEQUENCE</scope>
    <source>
        <strain evidence="9">ANT050790</strain>
    </source>
</reference>
<evidence type="ECO:0000256" key="2">
    <source>
        <dbReference type="ARBA" id="ARBA00022692"/>
    </source>
</evidence>
<feature type="transmembrane region" description="Helical" evidence="7">
    <location>
        <begin position="64"/>
        <end position="85"/>
    </location>
</feature>
<feature type="transmembrane region" description="Helical" evidence="7">
    <location>
        <begin position="145"/>
        <end position="170"/>
    </location>
</feature>
<gene>
    <name evidence="9" type="ORF">JMJ35_002126</name>
</gene>
<feature type="transmembrane region" description="Helical" evidence="7">
    <location>
        <begin position="190"/>
        <end position="217"/>
    </location>
</feature>
<feature type="region of interest" description="Disordered" evidence="6">
    <location>
        <begin position="303"/>
        <end position="326"/>
    </location>
</feature>
<dbReference type="Proteomes" id="UP001166286">
    <property type="component" value="Unassembled WGS sequence"/>
</dbReference>
<keyword evidence="4 7" id="KW-0472">Membrane</keyword>
<dbReference type="EMBL" id="JAFEKC020000003">
    <property type="protein sequence ID" value="KAK0516092.1"/>
    <property type="molecule type" value="Genomic_DNA"/>
</dbReference>
<comment type="similarity">
    <text evidence="5">Belongs to the SAT4 family.</text>
</comment>
<evidence type="ECO:0000313" key="9">
    <source>
        <dbReference type="EMBL" id="KAK0516092.1"/>
    </source>
</evidence>
<evidence type="ECO:0000256" key="5">
    <source>
        <dbReference type="ARBA" id="ARBA00038359"/>
    </source>
</evidence>
<organism evidence="9 10">
    <name type="scientific">Cladonia borealis</name>
    <dbReference type="NCBI Taxonomy" id="184061"/>
    <lineage>
        <taxon>Eukaryota</taxon>
        <taxon>Fungi</taxon>
        <taxon>Dikarya</taxon>
        <taxon>Ascomycota</taxon>
        <taxon>Pezizomycotina</taxon>
        <taxon>Lecanoromycetes</taxon>
        <taxon>OSLEUM clade</taxon>
        <taxon>Lecanoromycetidae</taxon>
        <taxon>Lecanorales</taxon>
        <taxon>Lecanorineae</taxon>
        <taxon>Cladoniaceae</taxon>
        <taxon>Cladonia</taxon>
    </lineage>
</organism>
<dbReference type="Pfam" id="PF20684">
    <property type="entry name" value="Fung_rhodopsin"/>
    <property type="match status" value="1"/>
</dbReference>
<sequence>MSPSSPNNVPALAPPAGITPNFVNPYTLSPAFVATAIICLLFATAALIIRLATSLLGSNKRLRIEVCTCIASWLGLVVTVILTFLEIHHGLGRHQWNVRKSDIVPMLKIFIPPSLHYWKTLDALVNGLTILLQMMRIFVPTKRGLVYWLIQAFMWLNALFYTANVLSVIFQCSPIHKAWISSIRGHCVDTNLNLVVTGTINVISDVLILILPLWTIWHLKMDIRAKMSVSVVFMAGIFANFAGIMRLVFSIRIINGTDLTYLRLQHGMWTIAEITTAILCASLRLVPKFIALCRPRRPTLRSRSTYVSAGKSHGRSESTGSLRNSVELGTRSPEQFGWAARVKTESRDKGPIVVGAYVPEDRPVGIGWVEGREVDEGIRKTVTIEYTL</sequence>
<accession>A0AA39R730</accession>
<evidence type="ECO:0000256" key="6">
    <source>
        <dbReference type="SAM" id="MobiDB-lite"/>
    </source>
</evidence>
<dbReference type="AlphaFoldDB" id="A0AA39R730"/>
<keyword evidence="3 7" id="KW-1133">Transmembrane helix</keyword>
<name>A0AA39R730_9LECA</name>
<evidence type="ECO:0000256" key="4">
    <source>
        <dbReference type="ARBA" id="ARBA00023136"/>
    </source>
</evidence>
<comment type="subcellular location">
    <subcellularLocation>
        <location evidence="1">Membrane</location>
        <topology evidence="1">Multi-pass membrane protein</topology>
    </subcellularLocation>
</comment>
<feature type="domain" description="Rhodopsin" evidence="8">
    <location>
        <begin position="50"/>
        <end position="286"/>
    </location>
</feature>
<dbReference type="PANTHER" id="PTHR33048:SF47">
    <property type="entry name" value="INTEGRAL MEMBRANE PROTEIN-RELATED"/>
    <property type="match status" value="1"/>
</dbReference>
<dbReference type="InterPro" id="IPR052337">
    <property type="entry name" value="SAT4-like"/>
</dbReference>
<evidence type="ECO:0000313" key="10">
    <source>
        <dbReference type="Proteomes" id="UP001166286"/>
    </source>
</evidence>
<dbReference type="InterPro" id="IPR049326">
    <property type="entry name" value="Rhodopsin_dom_fungi"/>
</dbReference>
<proteinExistence type="inferred from homology"/>
<evidence type="ECO:0000256" key="7">
    <source>
        <dbReference type="SAM" id="Phobius"/>
    </source>
</evidence>
<evidence type="ECO:0000256" key="1">
    <source>
        <dbReference type="ARBA" id="ARBA00004141"/>
    </source>
</evidence>
<keyword evidence="10" id="KW-1185">Reference proteome</keyword>